<dbReference type="EMBL" id="RRYP01007460">
    <property type="protein sequence ID" value="TNV80483.1"/>
    <property type="molecule type" value="Genomic_DNA"/>
</dbReference>
<feature type="transmembrane region" description="Helical" evidence="1">
    <location>
        <begin position="12"/>
        <end position="33"/>
    </location>
</feature>
<keyword evidence="1" id="KW-1133">Transmembrane helix</keyword>
<dbReference type="AlphaFoldDB" id="A0A8J8NS33"/>
<evidence type="ECO:0000313" key="2">
    <source>
        <dbReference type="EMBL" id="TNV80483.1"/>
    </source>
</evidence>
<evidence type="ECO:0000256" key="1">
    <source>
        <dbReference type="SAM" id="Phobius"/>
    </source>
</evidence>
<keyword evidence="1" id="KW-0812">Transmembrane</keyword>
<keyword evidence="3" id="KW-1185">Reference proteome</keyword>
<reference evidence="2" key="1">
    <citation type="submission" date="2019-06" db="EMBL/GenBank/DDBJ databases">
        <authorList>
            <person name="Zheng W."/>
        </authorList>
    </citation>
    <scope>NUCLEOTIDE SEQUENCE</scope>
    <source>
        <strain evidence="2">QDHG01</strain>
    </source>
</reference>
<name>A0A8J8NS33_HALGN</name>
<keyword evidence="1" id="KW-0472">Membrane</keyword>
<dbReference type="Proteomes" id="UP000785679">
    <property type="component" value="Unassembled WGS sequence"/>
</dbReference>
<organism evidence="2 3">
    <name type="scientific">Halteria grandinella</name>
    <dbReference type="NCBI Taxonomy" id="5974"/>
    <lineage>
        <taxon>Eukaryota</taxon>
        <taxon>Sar</taxon>
        <taxon>Alveolata</taxon>
        <taxon>Ciliophora</taxon>
        <taxon>Intramacronucleata</taxon>
        <taxon>Spirotrichea</taxon>
        <taxon>Stichotrichia</taxon>
        <taxon>Sporadotrichida</taxon>
        <taxon>Halteriidae</taxon>
        <taxon>Halteria</taxon>
    </lineage>
</organism>
<comment type="caution">
    <text evidence="2">The sequence shown here is derived from an EMBL/GenBank/DDBJ whole genome shotgun (WGS) entry which is preliminary data.</text>
</comment>
<sequence>MDLFHELVLHFLLVLIQFLDDFLIFLGLSGFVVKGFTLYLLQECYSLCECGLVLEYRKFGYIGGNQAHDRFVGLKIEYLLVCKDLIMEEVLIYGLFQLTIELSTLVHRDQDKSILKAFA</sequence>
<proteinExistence type="predicted"/>
<gene>
    <name evidence="2" type="ORF">FGO68_gene7819</name>
</gene>
<evidence type="ECO:0000313" key="3">
    <source>
        <dbReference type="Proteomes" id="UP000785679"/>
    </source>
</evidence>
<accession>A0A8J8NS33</accession>
<protein>
    <submittedName>
        <fullName evidence="2">Uncharacterized protein</fullName>
    </submittedName>
</protein>